<dbReference type="InterPro" id="IPR054289">
    <property type="entry name" value="DUF7025"/>
</dbReference>
<dbReference type="STRING" id="1182545.A0A072P0E2"/>
<dbReference type="PANTHER" id="PTHR46411">
    <property type="entry name" value="FAMILY ATPASE, PUTATIVE-RELATED"/>
    <property type="match status" value="1"/>
</dbReference>
<evidence type="ECO:0000259" key="1">
    <source>
        <dbReference type="Pfam" id="PF22942"/>
    </source>
</evidence>
<dbReference type="EMBL" id="AMGV01000014">
    <property type="protein sequence ID" value="KEF53266.1"/>
    <property type="molecule type" value="Genomic_DNA"/>
</dbReference>
<sequence>MQPYAQLFWQKEQIKTHREKATKSSTKHELDVILEFIENNPDLERIQSEYSKHESQKMITSDITWTLFPPGTLAVVNMSQMPAQCIKVTSCNYNGKSKVLELRFLIFQFNGREFGNTRRSIAINLPMTAAPYPITDLVIYPIQYHKSGNLQKTLIERGRKYARVVQRAHMDYRGVAWIQDLIDQTTVQTHITGRVMIDYAQYTRQNPSSAPNLESDLGMDFEECELTPRFCGKQGCTFASKKKDEDEPEASNKKGVPVVEEHTAKELEPEQALLCPGRVKGFALTDKTWAEFRVDALEEIKWNNQAYRRLEMDANTESIIKALVESHRKHSRLDAEEFDDIIAGKGLGLVLLLQGTRRPRQDAHGRVGR</sequence>
<dbReference type="AlphaFoldDB" id="A0A072P0E2"/>
<gene>
    <name evidence="2" type="ORF">A1O9_10714</name>
</gene>
<comment type="caution">
    <text evidence="2">The sequence shown here is derived from an EMBL/GenBank/DDBJ whole genome shotgun (WGS) entry which is preliminary data.</text>
</comment>
<dbReference type="VEuPathDB" id="FungiDB:A1O9_10714"/>
<reference evidence="2 3" key="1">
    <citation type="submission" date="2013-03" db="EMBL/GenBank/DDBJ databases">
        <title>The Genome Sequence of Exophiala aquamarina CBS 119918.</title>
        <authorList>
            <consortium name="The Broad Institute Genomics Platform"/>
            <person name="Cuomo C."/>
            <person name="de Hoog S."/>
            <person name="Gorbushina A."/>
            <person name="Walker B."/>
            <person name="Young S.K."/>
            <person name="Zeng Q."/>
            <person name="Gargeya S."/>
            <person name="Fitzgerald M."/>
            <person name="Haas B."/>
            <person name="Abouelleil A."/>
            <person name="Allen A.W."/>
            <person name="Alvarado L."/>
            <person name="Arachchi H.M."/>
            <person name="Berlin A.M."/>
            <person name="Chapman S.B."/>
            <person name="Gainer-Dewar J."/>
            <person name="Goldberg J."/>
            <person name="Griggs A."/>
            <person name="Gujja S."/>
            <person name="Hansen M."/>
            <person name="Howarth C."/>
            <person name="Imamovic A."/>
            <person name="Ireland A."/>
            <person name="Larimer J."/>
            <person name="McCowan C."/>
            <person name="Murphy C."/>
            <person name="Pearson M."/>
            <person name="Poon T.W."/>
            <person name="Priest M."/>
            <person name="Roberts A."/>
            <person name="Saif S."/>
            <person name="Shea T."/>
            <person name="Sisk P."/>
            <person name="Sykes S."/>
            <person name="Wortman J."/>
            <person name="Nusbaum C."/>
            <person name="Birren B."/>
        </authorList>
    </citation>
    <scope>NUCLEOTIDE SEQUENCE [LARGE SCALE GENOMIC DNA]</scope>
    <source>
        <strain evidence="2 3">CBS 119918</strain>
    </source>
</reference>
<dbReference type="GeneID" id="25285618"/>
<feature type="domain" description="DUF7025" evidence="1">
    <location>
        <begin position="51"/>
        <end position="146"/>
    </location>
</feature>
<protein>
    <recommendedName>
        <fullName evidence="1">DUF7025 domain-containing protein</fullName>
    </recommendedName>
</protein>
<name>A0A072P0E2_9EURO</name>
<dbReference type="RefSeq" id="XP_013255856.1">
    <property type="nucleotide sequence ID" value="XM_013400402.1"/>
</dbReference>
<dbReference type="PANTHER" id="PTHR46411:SF2">
    <property type="entry name" value="AAA+ ATPASE DOMAIN-CONTAINING PROTEIN"/>
    <property type="match status" value="1"/>
</dbReference>
<accession>A0A072P0E2</accession>
<evidence type="ECO:0000313" key="3">
    <source>
        <dbReference type="Proteomes" id="UP000027920"/>
    </source>
</evidence>
<dbReference type="HOGENOM" id="CLU_750126_0_0_1"/>
<dbReference type="Pfam" id="PF22942">
    <property type="entry name" value="DUF7025"/>
    <property type="match status" value="1"/>
</dbReference>
<dbReference type="OrthoDB" id="10042665at2759"/>
<proteinExistence type="predicted"/>
<organism evidence="2 3">
    <name type="scientific">Exophiala aquamarina CBS 119918</name>
    <dbReference type="NCBI Taxonomy" id="1182545"/>
    <lineage>
        <taxon>Eukaryota</taxon>
        <taxon>Fungi</taxon>
        <taxon>Dikarya</taxon>
        <taxon>Ascomycota</taxon>
        <taxon>Pezizomycotina</taxon>
        <taxon>Eurotiomycetes</taxon>
        <taxon>Chaetothyriomycetidae</taxon>
        <taxon>Chaetothyriales</taxon>
        <taxon>Herpotrichiellaceae</taxon>
        <taxon>Exophiala</taxon>
    </lineage>
</organism>
<dbReference type="Proteomes" id="UP000027920">
    <property type="component" value="Unassembled WGS sequence"/>
</dbReference>
<keyword evidence="3" id="KW-1185">Reference proteome</keyword>
<evidence type="ECO:0000313" key="2">
    <source>
        <dbReference type="EMBL" id="KEF53266.1"/>
    </source>
</evidence>